<dbReference type="Proteomes" id="UP000287823">
    <property type="component" value="Unassembled WGS sequence"/>
</dbReference>
<evidence type="ECO:0000313" key="1">
    <source>
        <dbReference type="EMBL" id="RUO34491.1"/>
    </source>
</evidence>
<dbReference type="RefSeq" id="WP_126797573.1">
    <property type="nucleotide sequence ID" value="NZ_PIPO01000001.1"/>
</dbReference>
<dbReference type="Pfam" id="PF12224">
    <property type="entry name" value="Amidoligase_2"/>
    <property type="match status" value="1"/>
</dbReference>
<gene>
    <name evidence="1" type="ORF">CWE14_00310</name>
</gene>
<proteinExistence type="predicted"/>
<evidence type="ECO:0000313" key="2">
    <source>
        <dbReference type="Proteomes" id="UP000287823"/>
    </source>
</evidence>
<sequence>MAVHKRRIRMPQVMVNHEGGPRHIGVELEMSGLSIDQLAEEVATQLDLTIEKTSRYQYNLRGDKDGDWLVELDFQLLKKMGEEERDEKDFGNDIESLLKMVSKPLVPHELVSPPLEIKRLPEVQVLIERLRKAGAKGTSESVLNAFSMQLNPETPALDVTTLTAYLKSFLCLYDWLFEEASINMTRRITTYVDPFPRKYVKKVLAPDYWPENCDTLIRDYLVDNPTRNRALDMLPLFSHINADLVEEYTCDPLIKSRPAFHYRLPNCEIHLPDWGIHLAWDGWLQVEALAQDKRRLNACAKAYTRVLNAPWWRRILSGKGRAWHRQLDRKWLVSLGNSDC</sequence>
<dbReference type="AlphaFoldDB" id="A0A432WL80"/>
<organism evidence="1 2">
    <name type="scientific">Aliidiomarina soli</name>
    <dbReference type="NCBI Taxonomy" id="1928574"/>
    <lineage>
        <taxon>Bacteria</taxon>
        <taxon>Pseudomonadati</taxon>
        <taxon>Pseudomonadota</taxon>
        <taxon>Gammaproteobacteria</taxon>
        <taxon>Alteromonadales</taxon>
        <taxon>Idiomarinaceae</taxon>
        <taxon>Aliidiomarina</taxon>
    </lineage>
</organism>
<protein>
    <submittedName>
        <fullName evidence="1">Alpha-L-fucosidase</fullName>
    </submittedName>
</protein>
<comment type="caution">
    <text evidence="1">The sequence shown here is derived from an EMBL/GenBank/DDBJ whole genome shotgun (WGS) entry which is preliminary data.</text>
</comment>
<name>A0A432WL80_9GAMM</name>
<dbReference type="EMBL" id="PIPO01000001">
    <property type="protein sequence ID" value="RUO34491.1"/>
    <property type="molecule type" value="Genomic_DNA"/>
</dbReference>
<keyword evidence="2" id="KW-1185">Reference proteome</keyword>
<accession>A0A432WL80</accession>
<reference evidence="1 2" key="1">
    <citation type="journal article" date="2011" name="Front. Microbiol.">
        <title>Genomic signatures of strain selection and enhancement in Bacillus atrophaeus var. globigii, a historical biowarfare simulant.</title>
        <authorList>
            <person name="Gibbons H.S."/>
            <person name="Broomall S.M."/>
            <person name="McNew L.A."/>
            <person name="Daligault H."/>
            <person name="Chapman C."/>
            <person name="Bruce D."/>
            <person name="Karavis M."/>
            <person name="Krepps M."/>
            <person name="McGregor P.A."/>
            <person name="Hong C."/>
            <person name="Park K.H."/>
            <person name="Akmal A."/>
            <person name="Feldman A."/>
            <person name="Lin J.S."/>
            <person name="Chang W.E."/>
            <person name="Higgs B.W."/>
            <person name="Demirev P."/>
            <person name="Lindquist J."/>
            <person name="Liem A."/>
            <person name="Fochler E."/>
            <person name="Read T.D."/>
            <person name="Tapia R."/>
            <person name="Johnson S."/>
            <person name="Bishop-Lilly K.A."/>
            <person name="Detter C."/>
            <person name="Han C."/>
            <person name="Sozhamannan S."/>
            <person name="Rosenzweig C.N."/>
            <person name="Skowronski E.W."/>
        </authorList>
    </citation>
    <scope>NUCLEOTIDE SEQUENCE [LARGE SCALE GENOMIC DNA]</scope>
    <source>
        <strain evidence="1 2">Y4G10-17</strain>
    </source>
</reference>
<dbReference type="InterPro" id="IPR022025">
    <property type="entry name" value="Amidoligase_2"/>
</dbReference>